<evidence type="ECO:0000313" key="1">
    <source>
        <dbReference type="EMBL" id="KAK7006928.1"/>
    </source>
</evidence>
<dbReference type="AlphaFoldDB" id="A0AAW0ACH3"/>
<comment type="caution">
    <text evidence="1">The sequence shown here is derived from an EMBL/GenBank/DDBJ whole genome shotgun (WGS) entry which is preliminary data.</text>
</comment>
<sequence>MVGGKGGAWRSRHIKRYYLTENETTLGKRREHPEVPGLVKLGQAVKLIKPDHRFRYPVTTWELVYEIYESSLPGSMAQAAAFQAQQALVKMFRPASSAPFDSIRIQKRKFGETWLPIMATVTLTPGLVALPKVGHGVTVLWLVASVQVSTPSSVEGGAGDKEDCSSGEASRVRALEETNQEPRISPPADNKPFLRISLECFTGFGGNWHWRIAAAMMLEEYT</sequence>
<evidence type="ECO:0000313" key="2">
    <source>
        <dbReference type="Proteomes" id="UP001362999"/>
    </source>
</evidence>
<dbReference type="Proteomes" id="UP001362999">
    <property type="component" value="Unassembled WGS sequence"/>
</dbReference>
<protein>
    <submittedName>
        <fullName evidence="1">Uncharacterized protein</fullName>
    </submittedName>
</protein>
<accession>A0AAW0ACH3</accession>
<keyword evidence="2" id="KW-1185">Reference proteome</keyword>
<name>A0AAW0ACH3_9AGAR</name>
<dbReference type="EMBL" id="JAWWNJ010000074">
    <property type="protein sequence ID" value="KAK7006928.1"/>
    <property type="molecule type" value="Genomic_DNA"/>
</dbReference>
<proteinExistence type="predicted"/>
<gene>
    <name evidence="1" type="ORF">R3P38DRAFT_3366740</name>
</gene>
<reference evidence="1 2" key="1">
    <citation type="journal article" date="2024" name="J Genomics">
        <title>Draft genome sequencing and assembly of Favolaschia claudopus CIRM-BRFM 2984 isolated from oak limbs.</title>
        <authorList>
            <person name="Navarro D."/>
            <person name="Drula E."/>
            <person name="Chaduli D."/>
            <person name="Cazenave R."/>
            <person name="Ahrendt S."/>
            <person name="Wang J."/>
            <person name="Lipzen A."/>
            <person name="Daum C."/>
            <person name="Barry K."/>
            <person name="Grigoriev I.V."/>
            <person name="Favel A."/>
            <person name="Rosso M.N."/>
            <person name="Martin F."/>
        </authorList>
    </citation>
    <scope>NUCLEOTIDE SEQUENCE [LARGE SCALE GENOMIC DNA]</scope>
    <source>
        <strain evidence="1 2">CIRM-BRFM 2984</strain>
    </source>
</reference>
<organism evidence="1 2">
    <name type="scientific">Favolaschia claudopus</name>
    <dbReference type="NCBI Taxonomy" id="2862362"/>
    <lineage>
        <taxon>Eukaryota</taxon>
        <taxon>Fungi</taxon>
        <taxon>Dikarya</taxon>
        <taxon>Basidiomycota</taxon>
        <taxon>Agaricomycotina</taxon>
        <taxon>Agaricomycetes</taxon>
        <taxon>Agaricomycetidae</taxon>
        <taxon>Agaricales</taxon>
        <taxon>Marasmiineae</taxon>
        <taxon>Mycenaceae</taxon>
        <taxon>Favolaschia</taxon>
    </lineage>
</organism>